<reference evidence="2 3" key="1">
    <citation type="submission" date="2022-11" db="EMBL/GenBank/DDBJ databases">
        <title>Mucor velutinosus strain NIH1002 WGS.</title>
        <authorList>
            <person name="Subramanian P."/>
            <person name="Mullikin J.C."/>
            <person name="Segre J.A."/>
            <person name="Zelazny A.M."/>
        </authorList>
    </citation>
    <scope>NUCLEOTIDE SEQUENCE [LARGE SCALE GENOMIC DNA]</scope>
    <source>
        <strain evidence="2 3">NIH1002</strain>
    </source>
</reference>
<dbReference type="AlphaFoldDB" id="A0AAN7D3G4"/>
<organism evidence="2 3">
    <name type="scientific">Mucor velutinosus</name>
    <dbReference type="NCBI Taxonomy" id="708070"/>
    <lineage>
        <taxon>Eukaryota</taxon>
        <taxon>Fungi</taxon>
        <taxon>Fungi incertae sedis</taxon>
        <taxon>Mucoromycota</taxon>
        <taxon>Mucoromycotina</taxon>
        <taxon>Mucoromycetes</taxon>
        <taxon>Mucorales</taxon>
        <taxon>Mucorineae</taxon>
        <taxon>Mucoraceae</taxon>
        <taxon>Mucor</taxon>
    </lineage>
</organism>
<dbReference type="GeneID" id="89951344"/>
<gene>
    <name evidence="2" type="ORF">ATC70_007658</name>
</gene>
<keyword evidence="1" id="KW-0812">Transmembrane</keyword>
<dbReference type="RefSeq" id="XP_064675974.1">
    <property type="nucleotide sequence ID" value="XM_064826917.1"/>
</dbReference>
<dbReference type="EMBL" id="JASEJX010000039">
    <property type="protein sequence ID" value="KAK4509308.1"/>
    <property type="molecule type" value="Genomic_DNA"/>
</dbReference>
<proteinExistence type="predicted"/>
<evidence type="ECO:0000313" key="3">
    <source>
        <dbReference type="Proteomes" id="UP001304243"/>
    </source>
</evidence>
<comment type="caution">
    <text evidence="2">The sequence shown here is derived from an EMBL/GenBank/DDBJ whole genome shotgun (WGS) entry which is preliminary data.</text>
</comment>
<accession>A0AAN7D3G4</accession>
<keyword evidence="1" id="KW-0472">Membrane</keyword>
<evidence type="ECO:0000256" key="1">
    <source>
        <dbReference type="SAM" id="Phobius"/>
    </source>
</evidence>
<keyword evidence="1" id="KW-1133">Transmembrane helix</keyword>
<sequence length="353" mass="40837">MDTVVPFIFENFDILLTVSFMLYPFLSVLWESFTVGVKIKHQRASETATFQRLVTQVDQTAKKIDRLQSETVAKRLLEKNQLDAMVESNKTLGREIDYLRNTVEEEQTAIKELAKFMYEKNRLVDALVIILRDLQQGLRMTNGDQAMLAQQFNSMFVDVNGIKRDTQLIDDALAELKTSVAKNAETNTKQFKDVLMKFVNQQKSSDTFRARIEGELKTLMSNPPPAWDTNTDISALKAELKHTKEYISVMRDNFMNNSCECGSTMKPKMKQFEDMLKEQRKTIKDMFEDYHEFKDDYYMSENVNGTAIQKMMDTLHQSYATREEIHAAFQQINDDMNAGQCNCNSAKTPHQQQ</sequence>
<evidence type="ECO:0000313" key="2">
    <source>
        <dbReference type="EMBL" id="KAK4509308.1"/>
    </source>
</evidence>
<protein>
    <submittedName>
        <fullName evidence="2">Uncharacterized protein</fullName>
    </submittedName>
</protein>
<keyword evidence="3" id="KW-1185">Reference proteome</keyword>
<dbReference type="Proteomes" id="UP001304243">
    <property type="component" value="Unassembled WGS sequence"/>
</dbReference>
<feature type="transmembrane region" description="Helical" evidence="1">
    <location>
        <begin position="12"/>
        <end position="33"/>
    </location>
</feature>
<name>A0AAN7D3G4_9FUNG</name>